<dbReference type="SUPFAM" id="SSF88946">
    <property type="entry name" value="Sigma2 domain of RNA polymerase sigma factors"/>
    <property type="match status" value="1"/>
</dbReference>
<dbReference type="STRING" id="1379680.GCA_001612615_01406"/>
<evidence type="ECO:0000256" key="4">
    <source>
        <dbReference type="ARBA" id="ARBA00023163"/>
    </source>
</evidence>
<accession>A0A285L3V2</accession>
<keyword evidence="4" id="KW-0804">Transcription</keyword>
<dbReference type="InterPro" id="IPR007630">
    <property type="entry name" value="RNA_pol_sigma70_r4"/>
</dbReference>
<dbReference type="PRINTS" id="PR00046">
    <property type="entry name" value="SIGMA70FCT"/>
</dbReference>
<dbReference type="Pfam" id="PF04545">
    <property type="entry name" value="Sigma70_r4"/>
    <property type="match status" value="1"/>
</dbReference>
<evidence type="ECO:0000256" key="5">
    <source>
        <dbReference type="SAM" id="MobiDB-lite"/>
    </source>
</evidence>
<feature type="domain" description="RNA polymerase sigma-70 region 2" evidence="7">
    <location>
        <begin position="47"/>
        <end position="115"/>
    </location>
</feature>
<dbReference type="EMBL" id="OBEG01000001">
    <property type="protein sequence ID" value="SNY79585.1"/>
    <property type="molecule type" value="Genomic_DNA"/>
</dbReference>
<feature type="domain" description="RNA polymerase sigma-70 region 3" evidence="6">
    <location>
        <begin position="129"/>
        <end position="188"/>
    </location>
</feature>
<dbReference type="NCBIfam" id="TIGR02937">
    <property type="entry name" value="sigma70-ECF"/>
    <property type="match status" value="1"/>
</dbReference>
<dbReference type="AlphaFoldDB" id="A0A285L3V2"/>
<feature type="region of interest" description="Disordered" evidence="5">
    <location>
        <begin position="1"/>
        <end position="20"/>
    </location>
</feature>
<proteinExistence type="predicted"/>
<name>A0A285L3V2_9NOCA</name>
<evidence type="ECO:0000259" key="8">
    <source>
        <dbReference type="Pfam" id="PF04545"/>
    </source>
</evidence>
<evidence type="ECO:0000313" key="9">
    <source>
        <dbReference type="EMBL" id="SNY79585.1"/>
    </source>
</evidence>
<reference evidence="9 10" key="1">
    <citation type="submission" date="2017-09" db="EMBL/GenBank/DDBJ databases">
        <authorList>
            <person name="Ehlers B."/>
            <person name="Leendertz F.H."/>
        </authorList>
    </citation>
    <scope>NUCLEOTIDE SEQUENCE [LARGE SCALE GENOMIC DNA]</scope>
    <source>
        <strain evidence="9 10">DSM 45537</strain>
    </source>
</reference>
<dbReference type="GO" id="GO:0006352">
    <property type="term" value="P:DNA-templated transcription initiation"/>
    <property type="evidence" value="ECO:0007669"/>
    <property type="project" value="InterPro"/>
</dbReference>
<dbReference type="InterPro" id="IPR014284">
    <property type="entry name" value="RNA_pol_sigma-70_dom"/>
</dbReference>
<dbReference type="Proteomes" id="UP000219565">
    <property type="component" value="Unassembled WGS sequence"/>
</dbReference>
<organism evidence="9 10">
    <name type="scientific">Nocardia amikacinitolerans</name>
    <dbReference type="NCBI Taxonomy" id="756689"/>
    <lineage>
        <taxon>Bacteria</taxon>
        <taxon>Bacillati</taxon>
        <taxon>Actinomycetota</taxon>
        <taxon>Actinomycetes</taxon>
        <taxon>Mycobacteriales</taxon>
        <taxon>Nocardiaceae</taxon>
        <taxon>Nocardia</taxon>
    </lineage>
</organism>
<keyword evidence="1" id="KW-0805">Transcription regulation</keyword>
<dbReference type="GO" id="GO:0016987">
    <property type="term" value="F:sigma factor activity"/>
    <property type="evidence" value="ECO:0007669"/>
    <property type="project" value="UniProtKB-KW"/>
</dbReference>
<evidence type="ECO:0000256" key="3">
    <source>
        <dbReference type="ARBA" id="ARBA00023125"/>
    </source>
</evidence>
<dbReference type="GO" id="GO:0003677">
    <property type="term" value="F:DNA binding"/>
    <property type="evidence" value="ECO:0007669"/>
    <property type="project" value="UniProtKB-KW"/>
</dbReference>
<sequence length="277" mass="30750">MSNSASESRPGAKKSGDSYDDIEPWFDKLAALDADDPQRRALREEIVHRCLPLAGNIARRFANRGQDLDDLQQIAMLGLVQAVDRFDVSQGKPFLAFAVPTIMGEVRRHFRDHTWAVRVPRGIKELHQRLGPATDALTHRLGRMPTARELAAELGVELTEVTQALVARNAYTADSLDTPERGEEEGGTSSIRETLGAVEPCYRLLEDAMAVRPLIAALPERERRVLIMRFYENRTQAEIGRLIGCSQMQVSRILATTLDSLREQALAEPPARATTAA</sequence>
<dbReference type="PANTHER" id="PTHR30385:SF4">
    <property type="entry name" value="RNA POLYMERASE SIGMA-E FACTOR"/>
    <property type="match status" value="1"/>
</dbReference>
<dbReference type="InterPro" id="IPR000943">
    <property type="entry name" value="RNA_pol_sigma70"/>
</dbReference>
<dbReference type="SUPFAM" id="SSF88659">
    <property type="entry name" value="Sigma3 and sigma4 domains of RNA polymerase sigma factors"/>
    <property type="match status" value="2"/>
</dbReference>
<dbReference type="Gene3D" id="1.20.140.160">
    <property type="match status" value="1"/>
</dbReference>
<evidence type="ECO:0000256" key="2">
    <source>
        <dbReference type="ARBA" id="ARBA00023082"/>
    </source>
</evidence>
<dbReference type="CDD" id="cd06171">
    <property type="entry name" value="Sigma70_r4"/>
    <property type="match status" value="1"/>
</dbReference>
<dbReference type="PANTHER" id="PTHR30385">
    <property type="entry name" value="SIGMA FACTOR F FLAGELLAR"/>
    <property type="match status" value="1"/>
</dbReference>
<protein>
    <submittedName>
        <fullName evidence="9">RNA polymerase sigma-B factor</fullName>
    </submittedName>
</protein>
<keyword evidence="3" id="KW-0238">DNA-binding</keyword>
<dbReference type="InterPro" id="IPR007624">
    <property type="entry name" value="RNA_pol_sigma70_r3"/>
</dbReference>
<dbReference type="Pfam" id="PF04539">
    <property type="entry name" value="Sigma70_r3"/>
    <property type="match status" value="1"/>
</dbReference>
<evidence type="ECO:0000256" key="1">
    <source>
        <dbReference type="ARBA" id="ARBA00023015"/>
    </source>
</evidence>
<keyword evidence="10" id="KW-1185">Reference proteome</keyword>
<dbReference type="InterPro" id="IPR013325">
    <property type="entry name" value="RNA_pol_sigma_r2"/>
</dbReference>
<dbReference type="Gene3D" id="1.20.120.1810">
    <property type="match status" value="1"/>
</dbReference>
<keyword evidence="2" id="KW-0731">Sigma factor</keyword>
<dbReference type="NCBIfam" id="TIGR02980">
    <property type="entry name" value="SigBFG"/>
    <property type="match status" value="1"/>
</dbReference>
<dbReference type="Pfam" id="PF04542">
    <property type="entry name" value="Sigma70_r2"/>
    <property type="match status" value="1"/>
</dbReference>
<evidence type="ECO:0000259" key="6">
    <source>
        <dbReference type="Pfam" id="PF04539"/>
    </source>
</evidence>
<dbReference type="InterPro" id="IPR013324">
    <property type="entry name" value="RNA_pol_sigma_r3/r4-like"/>
</dbReference>
<gene>
    <name evidence="9" type="ORF">SAMN04244553_1656</name>
</gene>
<dbReference type="InterPro" id="IPR014322">
    <property type="entry name" value="RNA_pol_sigma-B/F/G"/>
</dbReference>
<evidence type="ECO:0000313" key="10">
    <source>
        <dbReference type="Proteomes" id="UP000219565"/>
    </source>
</evidence>
<dbReference type="RefSeq" id="WP_097244279.1">
    <property type="nucleotide sequence ID" value="NZ_JAMTCV010000006.1"/>
</dbReference>
<feature type="domain" description="RNA polymerase sigma-70 region 4" evidence="8">
    <location>
        <begin position="215"/>
        <end position="263"/>
    </location>
</feature>
<evidence type="ECO:0000259" key="7">
    <source>
        <dbReference type="Pfam" id="PF04542"/>
    </source>
</evidence>
<dbReference type="InterPro" id="IPR007627">
    <property type="entry name" value="RNA_pol_sigma70_r2"/>
</dbReference>
<dbReference type="OrthoDB" id="9799825at2"/>